<keyword evidence="3" id="KW-1185">Reference proteome</keyword>
<proteinExistence type="predicted"/>
<gene>
    <name evidence="2" type="ORF">LA76x_1988</name>
</gene>
<organism evidence="2 3">
    <name type="scientific">Lysobacter antibioticus</name>
    <dbReference type="NCBI Taxonomy" id="84531"/>
    <lineage>
        <taxon>Bacteria</taxon>
        <taxon>Pseudomonadati</taxon>
        <taxon>Pseudomonadota</taxon>
        <taxon>Gammaproteobacteria</taxon>
        <taxon>Lysobacterales</taxon>
        <taxon>Lysobacteraceae</taxon>
        <taxon>Lysobacter</taxon>
    </lineage>
</organism>
<dbReference type="PATRIC" id="fig|84531.8.peg.2009"/>
<sequence length="52" mass="5390">MSALGQGRHRESPAAAAGAAFSGTVESGGRRLYFLIHPSRNVPVRPGPHAGH</sequence>
<protein>
    <submittedName>
        <fullName evidence="2">Uncharacterized protein</fullName>
    </submittedName>
</protein>
<dbReference type="EMBL" id="CP011129">
    <property type="protein sequence ID" value="ALN80132.1"/>
    <property type="molecule type" value="Genomic_DNA"/>
</dbReference>
<reference evidence="2 3" key="1">
    <citation type="journal article" date="2015" name="BMC Genomics">
        <title>Comparative genomics and metabolic profiling of the genus Lysobacter.</title>
        <authorList>
            <person name="de Bruijn I."/>
            <person name="Cheng X."/>
            <person name="de Jager V."/>
            <person name="Exposito R.G."/>
            <person name="Watrous J."/>
            <person name="Patel N."/>
            <person name="Postma J."/>
            <person name="Dorrestein P.C."/>
            <person name="Kobayashi D."/>
            <person name="Raaijmakers J.M."/>
        </authorList>
    </citation>
    <scope>NUCLEOTIDE SEQUENCE [LARGE SCALE GENOMIC DNA]</scope>
    <source>
        <strain evidence="2 3">76</strain>
    </source>
</reference>
<evidence type="ECO:0000256" key="1">
    <source>
        <dbReference type="SAM" id="MobiDB-lite"/>
    </source>
</evidence>
<dbReference type="AlphaFoldDB" id="A0A0S2F9G7"/>
<feature type="region of interest" description="Disordered" evidence="1">
    <location>
        <begin position="1"/>
        <end position="21"/>
    </location>
</feature>
<accession>A0A0S2F9G7</accession>
<dbReference type="Proteomes" id="UP000060787">
    <property type="component" value="Chromosome"/>
</dbReference>
<evidence type="ECO:0000313" key="2">
    <source>
        <dbReference type="EMBL" id="ALN80132.1"/>
    </source>
</evidence>
<name>A0A0S2F9G7_LYSAN</name>
<dbReference type="STRING" id="84531.LA76x_1988"/>
<dbReference type="KEGG" id="lab:LA76x_1988"/>
<evidence type="ECO:0000313" key="3">
    <source>
        <dbReference type="Proteomes" id="UP000060787"/>
    </source>
</evidence>